<keyword evidence="3" id="KW-1185">Reference proteome</keyword>
<dbReference type="EMBL" id="CP059271">
    <property type="protein sequence ID" value="QLQ80778.1"/>
    <property type="molecule type" value="Genomic_DNA"/>
</dbReference>
<dbReference type="OrthoDB" id="10460812at2759"/>
<evidence type="ECO:0000313" key="2">
    <source>
        <dbReference type="EMBL" id="QLQ80778.1"/>
    </source>
</evidence>
<dbReference type="Proteomes" id="UP000510647">
    <property type="component" value="Chromosome 5"/>
</dbReference>
<feature type="region of interest" description="Disordered" evidence="1">
    <location>
        <begin position="228"/>
        <end position="249"/>
    </location>
</feature>
<protein>
    <submittedName>
        <fullName evidence="2">Uncharacterized protein</fullName>
    </submittedName>
</protein>
<reference evidence="2 3" key="1">
    <citation type="submission" date="2020-06" db="EMBL/GenBank/DDBJ databases">
        <title>The yeast mating-type switching endonuclease HO is a domesticated member of an unorthodox homing genetic element family.</title>
        <authorList>
            <person name="Coughlan A.Y."/>
            <person name="Lombardi L."/>
            <person name="Braun-Galleani S."/>
            <person name="Martos A.R."/>
            <person name="Galeote V."/>
            <person name="Bigey F."/>
            <person name="Dequin S."/>
            <person name="Byrne K.P."/>
            <person name="Wolfe K.H."/>
        </authorList>
    </citation>
    <scope>NUCLEOTIDE SEQUENCE [LARGE SCALE GENOMIC DNA]</scope>
    <source>
        <strain evidence="2 3">CBS2947</strain>
    </source>
</reference>
<evidence type="ECO:0000313" key="3">
    <source>
        <dbReference type="Proteomes" id="UP000510647"/>
    </source>
</evidence>
<proteinExistence type="predicted"/>
<sequence>MGTQMSPSDMGLLSRSCGEDSDVNEIYYSVQERDTSDSDESFYSVRDQDEDEDVVSMTGGETTVDVRVDLVGERDVLEANMTEIDDECDQIAEERELSNFFNNYHRNSNVKKKSSWSITQDAREIKMNSQAIEFKDASFHKKHSETRFDSSRSPSVMITDVRRPPQGAETKMDDIEIIELDDYIEERDELIDCDIASNDIEIVGPDPSCIPEEPFVEFDGLKKVVIIPSDDEPDDKPDNDKIQPVELTDWLPRREISPEIYEPTTDELQQSPVQRKMKKLIELAQKFEKMPAS</sequence>
<dbReference type="AlphaFoldDB" id="A0A7H9HSS0"/>
<evidence type="ECO:0000256" key="1">
    <source>
        <dbReference type="SAM" id="MobiDB-lite"/>
    </source>
</evidence>
<name>A0A7H9HSS0_9SACH</name>
<organism evidence="2 3">
    <name type="scientific">Torulaspora globosa</name>
    <dbReference type="NCBI Taxonomy" id="48254"/>
    <lineage>
        <taxon>Eukaryota</taxon>
        <taxon>Fungi</taxon>
        <taxon>Dikarya</taxon>
        <taxon>Ascomycota</taxon>
        <taxon>Saccharomycotina</taxon>
        <taxon>Saccharomycetes</taxon>
        <taxon>Saccharomycetales</taxon>
        <taxon>Saccharomycetaceae</taxon>
        <taxon>Torulaspora</taxon>
    </lineage>
</organism>
<gene>
    <name evidence="2" type="ORF">HG537_0E01330</name>
</gene>
<accession>A0A7H9HSS0</accession>
<feature type="region of interest" description="Disordered" evidence="1">
    <location>
        <begin position="29"/>
        <end position="55"/>
    </location>
</feature>